<keyword evidence="1 6" id="KW-0489">Methyltransferase</keyword>
<dbReference type="InterPro" id="IPR019614">
    <property type="entry name" value="SAM-dep_methyl-trfase"/>
</dbReference>
<gene>
    <name evidence="6" type="ORF">ODE01S_05930</name>
</gene>
<dbReference type="SUPFAM" id="SSF53335">
    <property type="entry name" value="S-adenosyl-L-methionine-dependent methyltransferases"/>
    <property type="match status" value="1"/>
</dbReference>
<dbReference type="GO" id="GO:0008168">
    <property type="term" value="F:methyltransferase activity"/>
    <property type="evidence" value="ECO:0007669"/>
    <property type="project" value="UniProtKB-KW"/>
</dbReference>
<dbReference type="Gene3D" id="3.30.750.80">
    <property type="entry name" value="RNA methyltransferase domain (HRMD) like"/>
    <property type="match status" value="1"/>
</dbReference>
<dbReference type="GO" id="GO:0003723">
    <property type="term" value="F:RNA binding"/>
    <property type="evidence" value="ECO:0007669"/>
    <property type="project" value="InterPro"/>
</dbReference>
<keyword evidence="2 6" id="KW-0808">Transferase</keyword>
<dbReference type="InterPro" id="IPR041532">
    <property type="entry name" value="RlmI-like_PUA"/>
</dbReference>
<dbReference type="InterPro" id="IPR015947">
    <property type="entry name" value="PUA-like_sf"/>
</dbReference>
<evidence type="ECO:0000313" key="7">
    <source>
        <dbReference type="Proteomes" id="UP000321827"/>
    </source>
</evidence>
<dbReference type="RefSeq" id="WP_147145676.1">
    <property type="nucleotide sequence ID" value="NZ_BJXN01000003.1"/>
</dbReference>
<dbReference type="Gene3D" id="3.40.50.150">
    <property type="entry name" value="Vaccinia Virus protein VP39"/>
    <property type="match status" value="1"/>
</dbReference>
<dbReference type="InterPro" id="IPR029063">
    <property type="entry name" value="SAM-dependent_MTases_sf"/>
</dbReference>
<dbReference type="SUPFAM" id="SSF88697">
    <property type="entry name" value="PUA domain-like"/>
    <property type="match status" value="1"/>
</dbReference>
<proteinExistence type="predicted"/>
<accession>A0A511RHN9</accession>
<feature type="domain" description="S-adenosylmethionine-dependent methyltransferase" evidence="4">
    <location>
        <begin position="156"/>
        <end position="342"/>
    </location>
</feature>
<evidence type="ECO:0000256" key="1">
    <source>
        <dbReference type="ARBA" id="ARBA00022603"/>
    </source>
</evidence>
<evidence type="ECO:0000259" key="5">
    <source>
        <dbReference type="Pfam" id="PF17785"/>
    </source>
</evidence>
<dbReference type="CDD" id="cd02440">
    <property type="entry name" value="AdoMet_MTases"/>
    <property type="match status" value="1"/>
</dbReference>
<dbReference type="OrthoDB" id="9805492at2"/>
<protein>
    <submittedName>
        <fullName evidence="6">SAM-dependent methyltransferase</fullName>
    </submittedName>
</protein>
<evidence type="ECO:0000313" key="6">
    <source>
        <dbReference type="EMBL" id="GEM89159.1"/>
    </source>
</evidence>
<dbReference type="InterPro" id="IPR036974">
    <property type="entry name" value="PUA_sf"/>
</dbReference>
<comment type="caution">
    <text evidence="6">The sequence shown here is derived from an EMBL/GenBank/DDBJ whole genome shotgun (WGS) entry which is preliminary data.</text>
</comment>
<evidence type="ECO:0000259" key="4">
    <source>
        <dbReference type="Pfam" id="PF10672"/>
    </source>
</evidence>
<evidence type="ECO:0000256" key="2">
    <source>
        <dbReference type="ARBA" id="ARBA00022679"/>
    </source>
</evidence>
<dbReference type="EMBL" id="BJXN01000003">
    <property type="protein sequence ID" value="GEM89159.1"/>
    <property type="molecule type" value="Genomic_DNA"/>
</dbReference>
<feature type="domain" description="RlmI-like PUA" evidence="5">
    <location>
        <begin position="6"/>
        <end position="65"/>
    </location>
</feature>
<dbReference type="PANTHER" id="PTHR43042:SF3">
    <property type="entry name" value="RIBOSOMAL RNA LARGE SUBUNIT METHYLTRANSFERASE YWBD-RELATED"/>
    <property type="match status" value="1"/>
</dbReference>
<dbReference type="GO" id="GO:0032259">
    <property type="term" value="P:methylation"/>
    <property type="evidence" value="ECO:0007669"/>
    <property type="project" value="UniProtKB-KW"/>
</dbReference>
<keyword evidence="3" id="KW-0949">S-adenosyl-L-methionine</keyword>
<dbReference type="CDD" id="cd11572">
    <property type="entry name" value="RlmI_M_like"/>
    <property type="match status" value="1"/>
</dbReference>
<sequence length="381" mass="41661">MKLPTLTLDPSLEPALASGHPWIYRNHLPPQRLEDGDWVRLVAGRAEAVGVYDAQGQVAVRIYARAGVPDAAWFAARVGEALALRRKRIPPETDAYRLLAGEGDFLPGLVADRYGRYLVVKTYSSGVRRAVLPAVVKALGRAERPRGIVLRAAGGLEPLYGEPPPPKLTVREHGLRFLADLYHGQKTGLFLDQRENRRTVRELAAGARVLNLFAYNGGFSVYALAGGAAFARSVDSSEGALADAEENARLNGFAERHEGVRADVFEFLDAHEERYDLVVLDPPSLARNRGQLRAALRAYTRLGAGALRRVRPGGWLAAASCTAQVSPEAFREVLAEAARRAGVRTQIVHEAGHAPDHPLRPEFPEGRYLKFVVLRVLEPIG</sequence>
<dbReference type="Proteomes" id="UP000321827">
    <property type="component" value="Unassembled WGS sequence"/>
</dbReference>
<dbReference type="Pfam" id="PF10672">
    <property type="entry name" value="Methyltrans_SAM"/>
    <property type="match status" value="1"/>
</dbReference>
<evidence type="ECO:0000256" key="3">
    <source>
        <dbReference type="ARBA" id="ARBA00022691"/>
    </source>
</evidence>
<name>A0A511RHN9_9DEIN</name>
<dbReference type="PANTHER" id="PTHR43042">
    <property type="entry name" value="SAM-DEPENDENT METHYLTRANSFERASE"/>
    <property type="match status" value="1"/>
</dbReference>
<dbReference type="AlphaFoldDB" id="A0A511RHN9"/>
<organism evidence="6 7">
    <name type="scientific">Oceanithermus desulfurans NBRC 100063</name>
    <dbReference type="NCBI Taxonomy" id="1227550"/>
    <lineage>
        <taxon>Bacteria</taxon>
        <taxon>Thermotogati</taxon>
        <taxon>Deinococcota</taxon>
        <taxon>Deinococci</taxon>
        <taxon>Thermales</taxon>
        <taxon>Thermaceae</taxon>
        <taxon>Oceanithermus</taxon>
    </lineage>
</organism>
<reference evidence="6 7" key="1">
    <citation type="submission" date="2019-07" db="EMBL/GenBank/DDBJ databases">
        <title>Whole genome shotgun sequence of Oceanithermus desulfurans NBRC 100063.</title>
        <authorList>
            <person name="Hosoyama A."/>
            <person name="Uohara A."/>
            <person name="Ohji S."/>
            <person name="Ichikawa N."/>
        </authorList>
    </citation>
    <scope>NUCLEOTIDE SEQUENCE [LARGE SCALE GENOMIC DNA]</scope>
    <source>
        <strain evidence="6 7">NBRC 100063</strain>
    </source>
</reference>
<dbReference type="Pfam" id="PF17785">
    <property type="entry name" value="PUA_3"/>
    <property type="match status" value="1"/>
</dbReference>
<dbReference type="Gene3D" id="2.30.130.10">
    <property type="entry name" value="PUA domain"/>
    <property type="match status" value="1"/>
</dbReference>